<dbReference type="InterPro" id="IPR013766">
    <property type="entry name" value="Thioredoxin_domain"/>
</dbReference>
<dbReference type="InterPro" id="IPR047262">
    <property type="entry name" value="PRX-like1"/>
</dbReference>
<dbReference type="InterPro" id="IPR036249">
    <property type="entry name" value="Thioredoxin-like_sf"/>
</dbReference>
<comment type="caution">
    <text evidence="2">The sequence shown here is derived from an EMBL/GenBank/DDBJ whole genome shotgun (WGS) entry which is preliminary data.</text>
</comment>
<dbReference type="Proteomes" id="UP001165488">
    <property type="component" value="Unassembled WGS sequence"/>
</dbReference>
<dbReference type="RefSeq" id="WP_241274741.1">
    <property type="nucleotide sequence ID" value="NZ_JAKZGS010000006.1"/>
</dbReference>
<dbReference type="SUPFAM" id="SSF52833">
    <property type="entry name" value="Thioredoxin-like"/>
    <property type="match status" value="1"/>
</dbReference>
<dbReference type="PROSITE" id="PS51352">
    <property type="entry name" value="THIOREDOXIN_2"/>
    <property type="match status" value="1"/>
</dbReference>
<accession>A0ABS9UNN4</accession>
<proteinExistence type="predicted"/>
<reference evidence="2" key="1">
    <citation type="submission" date="2022-03" db="EMBL/GenBank/DDBJ databases">
        <title>De novo assembled genomes of Belliella spp. (Cyclobacteriaceae) strains.</title>
        <authorList>
            <person name="Szabo A."/>
            <person name="Korponai K."/>
            <person name="Felfoldi T."/>
        </authorList>
    </citation>
    <scope>NUCLEOTIDE SEQUENCE</scope>
    <source>
        <strain evidence="2">DSM 107340</strain>
    </source>
</reference>
<evidence type="ECO:0000313" key="2">
    <source>
        <dbReference type="EMBL" id="MCH7398226.1"/>
    </source>
</evidence>
<sequence length="194" mass="21872">MKTIRILPIVLLFFTFQSFGQKIENFNLEDIQTGETFELADHKDSKAIVLIFTTLSCPFSKLYENRIIDLYNNYSKDNYVFAMVNPHFGVDEEESKENVEGRFKGKVSGLSVLNDGTQMLTKQLQVTKLPEVIVITPSQTGFAVAYRGAIDNNPQVPESANMKYLENALENIQNKKNPSPSSSRPVGCNIRLVN</sequence>
<keyword evidence="3" id="KW-1185">Reference proteome</keyword>
<protein>
    <submittedName>
        <fullName evidence="2">Redoxin domain-containing protein</fullName>
    </submittedName>
</protein>
<dbReference type="InterPro" id="IPR000866">
    <property type="entry name" value="AhpC/TSA"/>
</dbReference>
<gene>
    <name evidence="2" type="ORF">MM236_09510</name>
</gene>
<evidence type="ECO:0000259" key="1">
    <source>
        <dbReference type="PROSITE" id="PS51352"/>
    </source>
</evidence>
<dbReference type="PANTHER" id="PTHR43640:SF1">
    <property type="entry name" value="THIOREDOXIN-DEPENDENT PEROXIREDOXIN"/>
    <property type="match status" value="1"/>
</dbReference>
<name>A0ABS9UNN4_9BACT</name>
<dbReference type="Pfam" id="PF00578">
    <property type="entry name" value="AhpC-TSA"/>
    <property type="match status" value="1"/>
</dbReference>
<dbReference type="PANTHER" id="PTHR43640">
    <property type="entry name" value="OS07G0260300 PROTEIN"/>
    <property type="match status" value="1"/>
</dbReference>
<organism evidence="2 3">
    <name type="scientific">Belliella calami</name>
    <dbReference type="NCBI Taxonomy" id="2923436"/>
    <lineage>
        <taxon>Bacteria</taxon>
        <taxon>Pseudomonadati</taxon>
        <taxon>Bacteroidota</taxon>
        <taxon>Cytophagia</taxon>
        <taxon>Cytophagales</taxon>
        <taxon>Cyclobacteriaceae</taxon>
        <taxon>Belliella</taxon>
    </lineage>
</organism>
<dbReference type="EMBL" id="JAKZGS010000006">
    <property type="protein sequence ID" value="MCH7398226.1"/>
    <property type="molecule type" value="Genomic_DNA"/>
</dbReference>
<feature type="domain" description="Thioredoxin" evidence="1">
    <location>
        <begin position="17"/>
        <end position="174"/>
    </location>
</feature>
<dbReference type="Gene3D" id="3.40.30.10">
    <property type="entry name" value="Glutaredoxin"/>
    <property type="match status" value="1"/>
</dbReference>
<evidence type="ECO:0000313" key="3">
    <source>
        <dbReference type="Proteomes" id="UP001165488"/>
    </source>
</evidence>